<evidence type="ECO:0000259" key="8">
    <source>
        <dbReference type="PROSITE" id="PS51123"/>
    </source>
</evidence>
<accession>A0A1T2KSA9</accession>
<reference evidence="9 10" key="1">
    <citation type="submission" date="2016-11" db="EMBL/GenBank/DDBJ databases">
        <title>Mixed transmission modes and dynamic genome evolution in an obligate animal-bacterial symbiosis.</title>
        <authorList>
            <person name="Russell S.L."/>
            <person name="Corbett-Detig R.B."/>
            <person name="Cavanaugh C.M."/>
        </authorList>
    </citation>
    <scope>NUCLEOTIDE SEQUENCE [LARGE SCALE GENOMIC DNA]</scope>
    <source>
        <strain evidence="9">Se-Cadez</strain>
    </source>
</reference>
<dbReference type="SUPFAM" id="SSF103647">
    <property type="entry name" value="TSP type-3 repeat"/>
    <property type="match status" value="1"/>
</dbReference>
<evidence type="ECO:0000256" key="3">
    <source>
        <dbReference type="ARBA" id="ARBA00023136"/>
    </source>
</evidence>
<dbReference type="InterPro" id="IPR036737">
    <property type="entry name" value="OmpA-like_sf"/>
</dbReference>
<dbReference type="InterPro" id="IPR006664">
    <property type="entry name" value="OMP_bac"/>
</dbReference>
<dbReference type="Gene3D" id="3.30.1330.60">
    <property type="entry name" value="OmpA-like domain"/>
    <property type="match status" value="1"/>
</dbReference>
<keyword evidence="3 5" id="KW-0472">Membrane</keyword>
<dbReference type="RefSeq" id="WP_078488023.1">
    <property type="nucleotide sequence ID" value="NZ_MPRJ01000083.1"/>
</dbReference>
<feature type="chain" id="PRO_5010588564" description="OmpA-like domain-containing protein" evidence="7">
    <location>
        <begin position="31"/>
        <end position="251"/>
    </location>
</feature>
<protein>
    <recommendedName>
        <fullName evidence="8">OmpA-like domain-containing protein</fullName>
    </recommendedName>
</protein>
<dbReference type="InterPro" id="IPR050330">
    <property type="entry name" value="Bact_OuterMem_StrucFunc"/>
</dbReference>
<comment type="subcellular location">
    <subcellularLocation>
        <location evidence="1">Cell outer membrane</location>
    </subcellularLocation>
</comment>
<dbReference type="InterPro" id="IPR028974">
    <property type="entry name" value="TSP_type-3_rpt"/>
</dbReference>
<keyword evidence="10" id="KW-1185">Reference proteome</keyword>
<dbReference type="InterPro" id="IPR003367">
    <property type="entry name" value="Thrombospondin_3-like_rpt"/>
</dbReference>
<dbReference type="PANTHER" id="PTHR30329:SF21">
    <property type="entry name" value="LIPOPROTEIN YIAD-RELATED"/>
    <property type="match status" value="1"/>
</dbReference>
<proteinExistence type="predicted"/>
<dbReference type="GO" id="GO:0007155">
    <property type="term" value="P:cell adhesion"/>
    <property type="evidence" value="ECO:0007669"/>
    <property type="project" value="InterPro"/>
</dbReference>
<dbReference type="InterPro" id="IPR006665">
    <property type="entry name" value="OmpA-like"/>
</dbReference>
<dbReference type="PROSITE" id="PS51123">
    <property type="entry name" value="OMPA_2"/>
    <property type="match status" value="1"/>
</dbReference>
<evidence type="ECO:0000256" key="1">
    <source>
        <dbReference type="ARBA" id="ARBA00004442"/>
    </source>
</evidence>
<dbReference type="CDD" id="cd07185">
    <property type="entry name" value="OmpA_C-like"/>
    <property type="match status" value="1"/>
</dbReference>
<dbReference type="PRINTS" id="PR01021">
    <property type="entry name" value="OMPADOMAIN"/>
</dbReference>
<organism evidence="9 10">
    <name type="scientific">Solemya velesiana gill symbiont</name>
    <dbReference type="NCBI Taxonomy" id="1918948"/>
    <lineage>
        <taxon>Bacteria</taxon>
        <taxon>Pseudomonadati</taxon>
        <taxon>Pseudomonadota</taxon>
        <taxon>Gammaproteobacteria</taxon>
        <taxon>sulfur-oxidizing symbionts</taxon>
    </lineage>
</organism>
<evidence type="ECO:0000313" key="9">
    <source>
        <dbReference type="EMBL" id="OOZ35681.1"/>
    </source>
</evidence>
<evidence type="ECO:0000256" key="4">
    <source>
        <dbReference type="ARBA" id="ARBA00023237"/>
    </source>
</evidence>
<dbReference type="OrthoDB" id="6195779at2"/>
<dbReference type="SUPFAM" id="SSF103088">
    <property type="entry name" value="OmpA-like"/>
    <property type="match status" value="1"/>
</dbReference>
<evidence type="ECO:0000256" key="5">
    <source>
        <dbReference type="PROSITE-ProRule" id="PRU00473"/>
    </source>
</evidence>
<dbReference type="Proteomes" id="UP000190896">
    <property type="component" value="Unassembled WGS sequence"/>
</dbReference>
<dbReference type="PANTHER" id="PTHR30329">
    <property type="entry name" value="STATOR ELEMENT OF FLAGELLAR MOTOR COMPLEX"/>
    <property type="match status" value="1"/>
</dbReference>
<feature type="signal peptide" evidence="7">
    <location>
        <begin position="1"/>
        <end position="30"/>
    </location>
</feature>
<evidence type="ECO:0000313" key="10">
    <source>
        <dbReference type="Proteomes" id="UP000190896"/>
    </source>
</evidence>
<comment type="caution">
    <text evidence="9">The sequence shown here is derived from an EMBL/GenBank/DDBJ whole genome shotgun (WGS) entry which is preliminary data.</text>
</comment>
<dbReference type="Pfam" id="PF02412">
    <property type="entry name" value="TSP_3"/>
    <property type="match status" value="2"/>
</dbReference>
<feature type="region of interest" description="Disordered" evidence="6">
    <location>
        <begin position="220"/>
        <end position="251"/>
    </location>
</feature>
<name>A0A1T2KSA9_9GAMM</name>
<feature type="compositionally biased region" description="Basic and acidic residues" evidence="6">
    <location>
        <begin position="237"/>
        <end position="251"/>
    </location>
</feature>
<dbReference type="GO" id="GO:0009279">
    <property type="term" value="C:cell outer membrane"/>
    <property type="evidence" value="ECO:0007669"/>
    <property type="project" value="UniProtKB-SubCell"/>
</dbReference>
<evidence type="ECO:0000256" key="7">
    <source>
        <dbReference type="SAM" id="SignalP"/>
    </source>
</evidence>
<feature type="domain" description="OmpA-like" evidence="8">
    <location>
        <begin position="136"/>
        <end position="251"/>
    </location>
</feature>
<keyword evidence="4" id="KW-0998">Cell outer membrane</keyword>
<sequence length="251" mass="26199">MKKIELKKTTAFLVAMAALAGMTMAAQVQAAEMKSVANDSSKAVVVDSSGNCVLSADGRAAMAPECGLMAPKAPEGDADGDGVVDSKDKCPNTPAGAPVDAMGCALDSDGDSVKDYKDKCPGTRKGAKVDMNGCEIIDSLTIDLTSDEFDFDSAVLKHAMKGALNDVAMKVMKSKGDESLMIIGHTDSVGFEAYNQGLSERRAQVVADYLGSLGVSSNRMATKGMGESQPIADNGTEEGRAKNRRVEIMTK</sequence>
<evidence type="ECO:0000256" key="6">
    <source>
        <dbReference type="SAM" id="MobiDB-lite"/>
    </source>
</evidence>
<evidence type="ECO:0000256" key="2">
    <source>
        <dbReference type="ARBA" id="ARBA00022729"/>
    </source>
</evidence>
<dbReference type="AlphaFoldDB" id="A0A1T2KSA9"/>
<dbReference type="GO" id="GO:0005509">
    <property type="term" value="F:calcium ion binding"/>
    <property type="evidence" value="ECO:0007669"/>
    <property type="project" value="InterPro"/>
</dbReference>
<keyword evidence="2 7" id="KW-0732">Signal</keyword>
<gene>
    <name evidence="9" type="ORF">BOW51_10805</name>
</gene>
<dbReference type="Pfam" id="PF00691">
    <property type="entry name" value="OmpA"/>
    <property type="match status" value="1"/>
</dbReference>
<dbReference type="EMBL" id="MPRJ01000083">
    <property type="protein sequence ID" value="OOZ35681.1"/>
    <property type="molecule type" value="Genomic_DNA"/>
</dbReference>